<comment type="catalytic activity">
    <reaction evidence="1">
        <text>Hydrolysis of terminal, non-reducing alpha-D-galactose residues in alpha-D-galactosides, including galactose oligosaccharides, galactomannans and galactolipids.</text>
        <dbReference type="EC" id="3.2.1.22"/>
    </reaction>
</comment>
<feature type="compositionally biased region" description="Low complexity" evidence="3">
    <location>
        <begin position="93"/>
        <end position="102"/>
    </location>
</feature>
<dbReference type="SUPFAM" id="SSF51445">
    <property type="entry name" value="(Trans)glycosidases"/>
    <property type="match status" value="1"/>
</dbReference>
<comment type="caution">
    <text evidence="6">The sequence shown here is derived from an EMBL/GenBank/DDBJ whole genome shotgun (WGS) entry which is preliminary data.</text>
</comment>
<feature type="chain" id="PRO_5041310505" description="alpha-galactosidase" evidence="4">
    <location>
        <begin position="22"/>
        <end position="374"/>
    </location>
</feature>
<organism evidence="6 7">
    <name type="scientific">Dioszegia hungarica</name>
    <dbReference type="NCBI Taxonomy" id="4972"/>
    <lineage>
        <taxon>Eukaryota</taxon>
        <taxon>Fungi</taxon>
        <taxon>Dikarya</taxon>
        <taxon>Basidiomycota</taxon>
        <taxon>Agaricomycotina</taxon>
        <taxon>Tremellomycetes</taxon>
        <taxon>Tremellales</taxon>
        <taxon>Bulleribasidiaceae</taxon>
        <taxon>Dioszegia</taxon>
    </lineage>
</organism>
<dbReference type="Proteomes" id="UP001164286">
    <property type="component" value="Unassembled WGS sequence"/>
</dbReference>
<evidence type="ECO:0000256" key="2">
    <source>
        <dbReference type="ARBA" id="ARBA00012755"/>
    </source>
</evidence>
<evidence type="ECO:0000313" key="7">
    <source>
        <dbReference type="Proteomes" id="UP001164286"/>
    </source>
</evidence>
<dbReference type="AlphaFoldDB" id="A0AA38HAW0"/>
<feature type="domain" description="Glycoside-hydrolase family GH114 TIM-barrel" evidence="5">
    <location>
        <begin position="133"/>
        <end position="337"/>
    </location>
</feature>
<keyword evidence="4" id="KW-0732">Signal</keyword>
<evidence type="ECO:0000259" key="5">
    <source>
        <dbReference type="Pfam" id="PF03537"/>
    </source>
</evidence>
<dbReference type="EC" id="3.2.1.22" evidence="2"/>
<gene>
    <name evidence="6" type="ORF">MKK02DRAFT_32397</name>
</gene>
<feature type="signal peptide" evidence="4">
    <location>
        <begin position="1"/>
        <end position="21"/>
    </location>
</feature>
<proteinExistence type="predicted"/>
<dbReference type="InterPro" id="IPR013785">
    <property type="entry name" value="Aldolase_TIM"/>
</dbReference>
<name>A0AA38HAW0_9TREE</name>
<dbReference type="GeneID" id="77727702"/>
<sequence>MAGTLKLSLFGLLVFLGATAAAPACDKTHQGSSYTRRPARPQGTASAGGPLGSGAGMSIQPVPSGTASDAVPLPSPIGETQPVPSPPASGNNTAPDTPTTPAQGLSLASTLIYDLDNTGINAPTITSGSGVKIDANVYIVDMSGNSAEQIAAYKEAGKTVVCYFSAGTLEPFRDDVKSFDPTCACGPGGTLNSANECVGGSGDSKMDDWNEFWLDIHSPTCKTNVQDVMTKRIQAAKEKGCDGMDPDNVDSYSNGSPHGNTKQDQVDYLLWLSKTIHDAGMIVDLKNSGGLLQGDTGAQLVDAFDFSVIESCAVYNECDIYDPFLAAGKPQIQIEYGSSIKSCPALKPGQNLAVYRGETLDSKKITLNCPGPSA</sequence>
<dbReference type="RefSeq" id="XP_052947360.1">
    <property type="nucleotide sequence ID" value="XM_053088497.1"/>
</dbReference>
<dbReference type="EMBL" id="JAKWFO010000004">
    <property type="protein sequence ID" value="KAI9637583.1"/>
    <property type="molecule type" value="Genomic_DNA"/>
</dbReference>
<dbReference type="PANTHER" id="PTHR35273:SF2">
    <property type="entry name" value="ALPHA-GALACTOSIDASE"/>
    <property type="match status" value="1"/>
</dbReference>
<reference evidence="6" key="1">
    <citation type="journal article" date="2022" name="G3 (Bethesda)">
        <title>High quality genome of the basidiomycete yeast Dioszegia hungarica PDD-24b-2 isolated from cloud water.</title>
        <authorList>
            <person name="Jarrige D."/>
            <person name="Haridas S."/>
            <person name="Bleykasten-Grosshans C."/>
            <person name="Joly M."/>
            <person name="Nadalig T."/>
            <person name="Sancelme M."/>
            <person name="Vuilleumier S."/>
            <person name="Grigoriev I.V."/>
            <person name="Amato P."/>
            <person name="Bringel F."/>
        </authorList>
    </citation>
    <scope>NUCLEOTIDE SEQUENCE</scope>
    <source>
        <strain evidence="6">PDD-24b-2</strain>
    </source>
</reference>
<evidence type="ECO:0000256" key="1">
    <source>
        <dbReference type="ARBA" id="ARBA00001255"/>
    </source>
</evidence>
<evidence type="ECO:0000256" key="4">
    <source>
        <dbReference type="SAM" id="SignalP"/>
    </source>
</evidence>
<evidence type="ECO:0000256" key="3">
    <source>
        <dbReference type="SAM" id="MobiDB-lite"/>
    </source>
</evidence>
<accession>A0AA38HAW0</accession>
<keyword evidence="6" id="KW-0378">Hydrolase</keyword>
<keyword evidence="7" id="KW-1185">Reference proteome</keyword>
<feature type="region of interest" description="Disordered" evidence="3">
    <location>
        <begin position="26"/>
        <end position="103"/>
    </location>
</feature>
<dbReference type="InterPro" id="IPR017853">
    <property type="entry name" value="GH"/>
</dbReference>
<dbReference type="Pfam" id="PF03537">
    <property type="entry name" value="Glyco_hydro_114"/>
    <property type="match status" value="1"/>
</dbReference>
<protein>
    <recommendedName>
        <fullName evidence="2">alpha-galactosidase</fullName>
        <ecNumber evidence="2">3.2.1.22</ecNumber>
    </recommendedName>
</protein>
<dbReference type="GO" id="GO:0004557">
    <property type="term" value="F:alpha-galactosidase activity"/>
    <property type="evidence" value="ECO:0007669"/>
    <property type="project" value="UniProtKB-EC"/>
</dbReference>
<dbReference type="Gene3D" id="3.20.20.70">
    <property type="entry name" value="Aldolase class I"/>
    <property type="match status" value="1"/>
</dbReference>
<dbReference type="PANTHER" id="PTHR35273">
    <property type="entry name" value="ALPHA-1,4 POLYGALACTOSAMINIDASE, PUTATIVE (AFU_ORTHOLOGUE AFUA_3G07890)-RELATED"/>
    <property type="match status" value="1"/>
</dbReference>
<evidence type="ECO:0000313" key="6">
    <source>
        <dbReference type="EMBL" id="KAI9637583.1"/>
    </source>
</evidence>
<dbReference type="InterPro" id="IPR004352">
    <property type="entry name" value="GH114_TIM-barrel"/>
</dbReference>